<accession>A0A4Y2CFP0</accession>
<sequence length="103" mass="11733">MHSVLSVESEVQTLTCPQYNHLSYLYHLLPNDRKASCTINRSYSVDVPQQSPDSMDDLLPTVEKDPLEWFFDFGEGIIVRRTLIGEYGGCSAPLQEIRDSVRI</sequence>
<dbReference type="EMBL" id="BGPR01000189">
    <property type="protein sequence ID" value="GBM03222.1"/>
    <property type="molecule type" value="Genomic_DNA"/>
</dbReference>
<protein>
    <submittedName>
        <fullName evidence="1">Uncharacterized protein</fullName>
    </submittedName>
</protein>
<keyword evidence="2" id="KW-1185">Reference proteome</keyword>
<evidence type="ECO:0000313" key="1">
    <source>
        <dbReference type="EMBL" id="GBM03222.1"/>
    </source>
</evidence>
<name>A0A4Y2CFP0_ARAVE</name>
<comment type="caution">
    <text evidence="1">The sequence shown here is derived from an EMBL/GenBank/DDBJ whole genome shotgun (WGS) entry which is preliminary data.</text>
</comment>
<dbReference type="Proteomes" id="UP000499080">
    <property type="component" value="Unassembled WGS sequence"/>
</dbReference>
<dbReference type="AlphaFoldDB" id="A0A4Y2CFP0"/>
<evidence type="ECO:0000313" key="2">
    <source>
        <dbReference type="Proteomes" id="UP000499080"/>
    </source>
</evidence>
<reference evidence="1 2" key="1">
    <citation type="journal article" date="2019" name="Sci. Rep.">
        <title>Orb-weaving spider Araneus ventricosus genome elucidates the spidroin gene catalogue.</title>
        <authorList>
            <person name="Kono N."/>
            <person name="Nakamura H."/>
            <person name="Ohtoshi R."/>
            <person name="Moran D.A.P."/>
            <person name="Shinohara A."/>
            <person name="Yoshida Y."/>
            <person name="Fujiwara M."/>
            <person name="Mori M."/>
            <person name="Tomita M."/>
            <person name="Arakawa K."/>
        </authorList>
    </citation>
    <scope>NUCLEOTIDE SEQUENCE [LARGE SCALE GENOMIC DNA]</scope>
</reference>
<gene>
    <name evidence="1" type="ORF">AVEN_142522_1</name>
</gene>
<organism evidence="1 2">
    <name type="scientific">Araneus ventricosus</name>
    <name type="common">Orbweaver spider</name>
    <name type="synonym">Epeira ventricosa</name>
    <dbReference type="NCBI Taxonomy" id="182803"/>
    <lineage>
        <taxon>Eukaryota</taxon>
        <taxon>Metazoa</taxon>
        <taxon>Ecdysozoa</taxon>
        <taxon>Arthropoda</taxon>
        <taxon>Chelicerata</taxon>
        <taxon>Arachnida</taxon>
        <taxon>Araneae</taxon>
        <taxon>Araneomorphae</taxon>
        <taxon>Entelegynae</taxon>
        <taxon>Araneoidea</taxon>
        <taxon>Araneidae</taxon>
        <taxon>Araneus</taxon>
    </lineage>
</organism>
<proteinExistence type="predicted"/>